<accession>A0ACB8N433</accession>
<proteinExistence type="predicted"/>
<keyword evidence="2" id="KW-1185">Reference proteome</keyword>
<protein>
    <submittedName>
        <fullName evidence="1">Uncharacterized protein</fullName>
    </submittedName>
</protein>
<sequence length="834" mass="95002">MYVGRWNLLDDDYATTRKKKPKRKKPHVPCHHYNPKLPSDPLPPPAPLPIYRKELKWIAKHCTSEIPSPLSDPTLIVQPLACMMFSSTSSDYSSLFPPLEPHIDSQRNVVSQPFIPSPITSTGHLEPPKPFESVLNWQTQNARAQNDTLLHLNSKVEHISLRTEQIETKVDSIIAQMQQIHQNLHSRIAQLDSELRAMLAHRYNGPEFDQKEREIRRLKAELAQIESEKQRPTLFPTSPPISSIGPTYPPFASMLSLIKQYDPSKLFVTASGQPEEPKQYEAVLNWQTKNASGQNQTLQQHGKKIDCVASQVSQTETKVDSISSRLDQIINLLTPLSQKQSMNPTRLLQTHSKNTDETSTDSKSEYTDITGILMVTETADPSASTSTPIVEDHPSDQASQTNPLPPPVHEHPTKLSSASWFTFDDIPRHKWSTRLQEFAAWIDLHGTRPNAQPQAVLREFMARSTGSLRDWIESLGEYRQIQFMESPIRTTLNLIHEQFIGEKIASTDADRKEYHQMKCCSLKRHLLDAHYKRMSILFYKLNGFNEPSLKHVFIASLPSELQPDLQRKLTATNLSISDISFGKIFQMAMLSLDKIFQTVNHVSTIPRPSLKMSILPSKFHKPIPVIGFIDTGADTSIIDPSVLPSDYWEHHSKLFRAVNGETFETTLITKKPIGIQFFPHCIIWKKIVASKLPDKDLLIGFDILHLVKNLFLTSSGVRYKQMFLPYTDTLRLYALSETPSPYSHISQKFLEFCPENHSQFHHPPPLWKNEHFFIHLPFKLNEDINPTKASHPGMSPSDLLLAKQECSQLLQQGLIESTDSDWACQAFYVENDLN</sequence>
<gene>
    <name evidence="1" type="ORF">KPL71_004255</name>
</gene>
<name>A0ACB8N433_CITSI</name>
<evidence type="ECO:0000313" key="1">
    <source>
        <dbReference type="EMBL" id="KAH9792735.1"/>
    </source>
</evidence>
<dbReference type="EMBL" id="CM039171">
    <property type="protein sequence ID" value="KAH9792735.1"/>
    <property type="molecule type" value="Genomic_DNA"/>
</dbReference>
<organism evidence="1 2">
    <name type="scientific">Citrus sinensis</name>
    <name type="common">Sweet orange</name>
    <name type="synonym">Citrus aurantium var. sinensis</name>
    <dbReference type="NCBI Taxonomy" id="2711"/>
    <lineage>
        <taxon>Eukaryota</taxon>
        <taxon>Viridiplantae</taxon>
        <taxon>Streptophyta</taxon>
        <taxon>Embryophyta</taxon>
        <taxon>Tracheophyta</taxon>
        <taxon>Spermatophyta</taxon>
        <taxon>Magnoliopsida</taxon>
        <taxon>eudicotyledons</taxon>
        <taxon>Gunneridae</taxon>
        <taxon>Pentapetalae</taxon>
        <taxon>rosids</taxon>
        <taxon>malvids</taxon>
        <taxon>Sapindales</taxon>
        <taxon>Rutaceae</taxon>
        <taxon>Aurantioideae</taxon>
        <taxon>Citrus</taxon>
    </lineage>
</organism>
<comment type="caution">
    <text evidence="1">The sequence shown here is derived from an EMBL/GenBank/DDBJ whole genome shotgun (WGS) entry which is preliminary data.</text>
</comment>
<dbReference type="Proteomes" id="UP000829398">
    <property type="component" value="Chromosome 2"/>
</dbReference>
<evidence type="ECO:0000313" key="2">
    <source>
        <dbReference type="Proteomes" id="UP000829398"/>
    </source>
</evidence>
<reference evidence="2" key="1">
    <citation type="journal article" date="2023" name="Hortic. Res.">
        <title>A chromosome-level phased genome enabling allele-level studies in sweet orange: a case study on citrus Huanglongbing tolerance.</title>
        <authorList>
            <person name="Wu B."/>
            <person name="Yu Q."/>
            <person name="Deng Z."/>
            <person name="Duan Y."/>
            <person name="Luo F."/>
            <person name="Gmitter F. Jr."/>
        </authorList>
    </citation>
    <scope>NUCLEOTIDE SEQUENCE [LARGE SCALE GENOMIC DNA]</scope>
    <source>
        <strain evidence="2">cv. Valencia</strain>
    </source>
</reference>